<evidence type="ECO:0000256" key="1">
    <source>
        <dbReference type="SAM" id="MobiDB-lite"/>
    </source>
</evidence>
<reference evidence="2 3" key="1">
    <citation type="journal article" date="2018" name="Front. Plant Sci.">
        <title>Red Clover (Trifolium pratense) and Zigzag Clover (T. medium) - A Picture of Genomic Similarities and Differences.</title>
        <authorList>
            <person name="Dluhosova J."/>
            <person name="Istvanek J."/>
            <person name="Nedelnik J."/>
            <person name="Repkova J."/>
        </authorList>
    </citation>
    <scope>NUCLEOTIDE SEQUENCE [LARGE SCALE GENOMIC DNA]</scope>
    <source>
        <strain evidence="3">cv. 10/8</strain>
        <tissue evidence="2">Leaf</tissue>
    </source>
</reference>
<accession>A0A392VHX4</accession>
<evidence type="ECO:0000313" key="3">
    <source>
        <dbReference type="Proteomes" id="UP000265520"/>
    </source>
</evidence>
<keyword evidence="3" id="KW-1185">Reference proteome</keyword>
<name>A0A392VHX4_9FABA</name>
<dbReference type="EMBL" id="LXQA011181198">
    <property type="protein sequence ID" value="MCI88006.1"/>
    <property type="molecule type" value="Genomic_DNA"/>
</dbReference>
<dbReference type="Proteomes" id="UP000265520">
    <property type="component" value="Unassembled WGS sequence"/>
</dbReference>
<dbReference type="AlphaFoldDB" id="A0A392VHX4"/>
<organism evidence="2 3">
    <name type="scientific">Trifolium medium</name>
    <dbReference type="NCBI Taxonomy" id="97028"/>
    <lineage>
        <taxon>Eukaryota</taxon>
        <taxon>Viridiplantae</taxon>
        <taxon>Streptophyta</taxon>
        <taxon>Embryophyta</taxon>
        <taxon>Tracheophyta</taxon>
        <taxon>Spermatophyta</taxon>
        <taxon>Magnoliopsida</taxon>
        <taxon>eudicotyledons</taxon>
        <taxon>Gunneridae</taxon>
        <taxon>Pentapetalae</taxon>
        <taxon>rosids</taxon>
        <taxon>fabids</taxon>
        <taxon>Fabales</taxon>
        <taxon>Fabaceae</taxon>
        <taxon>Papilionoideae</taxon>
        <taxon>50 kb inversion clade</taxon>
        <taxon>NPAAA clade</taxon>
        <taxon>Hologalegina</taxon>
        <taxon>IRL clade</taxon>
        <taxon>Trifolieae</taxon>
        <taxon>Trifolium</taxon>
    </lineage>
</organism>
<proteinExistence type="predicted"/>
<protein>
    <submittedName>
        <fullName evidence="2">Uncharacterized protein</fullName>
    </submittedName>
</protein>
<sequence>QKAQRDADRAYAEHAAAAEAPTLHPPPQQQHQVPPHIPEQQQYLDFEMGMADSMYEQFYRMDWGLPHFSPL</sequence>
<comment type="caution">
    <text evidence="2">The sequence shown here is derived from an EMBL/GenBank/DDBJ whole genome shotgun (WGS) entry which is preliminary data.</text>
</comment>
<feature type="non-terminal residue" evidence="2">
    <location>
        <position position="1"/>
    </location>
</feature>
<evidence type="ECO:0000313" key="2">
    <source>
        <dbReference type="EMBL" id="MCI88006.1"/>
    </source>
</evidence>
<feature type="region of interest" description="Disordered" evidence="1">
    <location>
        <begin position="1"/>
        <end position="36"/>
    </location>
</feature>
<feature type="compositionally biased region" description="Low complexity" evidence="1">
    <location>
        <begin position="13"/>
        <end position="22"/>
    </location>
</feature>
<feature type="compositionally biased region" description="Basic and acidic residues" evidence="1">
    <location>
        <begin position="1"/>
        <end position="12"/>
    </location>
</feature>
<feature type="non-terminal residue" evidence="2">
    <location>
        <position position="71"/>
    </location>
</feature>